<feature type="region of interest" description="Disordered" evidence="1">
    <location>
        <begin position="76"/>
        <end position="95"/>
    </location>
</feature>
<gene>
    <name evidence="2" type="ORF">QR98_0058420</name>
</gene>
<evidence type="ECO:0000313" key="3">
    <source>
        <dbReference type="Proteomes" id="UP000616769"/>
    </source>
</evidence>
<dbReference type="OrthoDB" id="6516993at2759"/>
<comment type="caution">
    <text evidence="2">The sequence shown here is derived from an EMBL/GenBank/DDBJ whole genome shotgun (WGS) entry which is preliminary data.</text>
</comment>
<dbReference type="EMBL" id="JXLN01011511">
    <property type="protein sequence ID" value="KPM07350.1"/>
    <property type="molecule type" value="Genomic_DNA"/>
</dbReference>
<feature type="compositionally biased region" description="Basic and acidic residues" evidence="1">
    <location>
        <begin position="241"/>
        <end position="250"/>
    </location>
</feature>
<feature type="region of interest" description="Disordered" evidence="1">
    <location>
        <begin position="194"/>
        <end position="221"/>
    </location>
</feature>
<feature type="region of interest" description="Disordered" evidence="1">
    <location>
        <begin position="151"/>
        <end position="176"/>
    </location>
</feature>
<feature type="compositionally biased region" description="Acidic residues" evidence="1">
    <location>
        <begin position="84"/>
        <end position="93"/>
    </location>
</feature>
<organism evidence="2 3">
    <name type="scientific">Sarcoptes scabiei</name>
    <name type="common">Itch mite</name>
    <name type="synonym">Acarus scabiei</name>
    <dbReference type="NCBI Taxonomy" id="52283"/>
    <lineage>
        <taxon>Eukaryota</taxon>
        <taxon>Metazoa</taxon>
        <taxon>Ecdysozoa</taxon>
        <taxon>Arthropoda</taxon>
        <taxon>Chelicerata</taxon>
        <taxon>Arachnida</taxon>
        <taxon>Acari</taxon>
        <taxon>Acariformes</taxon>
        <taxon>Sarcoptiformes</taxon>
        <taxon>Astigmata</taxon>
        <taxon>Psoroptidia</taxon>
        <taxon>Sarcoptoidea</taxon>
        <taxon>Sarcoptidae</taxon>
        <taxon>Sarcoptinae</taxon>
        <taxon>Sarcoptes</taxon>
    </lineage>
</organism>
<feature type="region of interest" description="Disordered" evidence="1">
    <location>
        <begin position="303"/>
        <end position="325"/>
    </location>
</feature>
<name>A0A132AA49_SARSC</name>
<protein>
    <submittedName>
        <fullName evidence="2">Uncharacterized protein</fullName>
    </submittedName>
</protein>
<dbReference type="AlphaFoldDB" id="A0A132AA49"/>
<evidence type="ECO:0000256" key="1">
    <source>
        <dbReference type="SAM" id="MobiDB-lite"/>
    </source>
</evidence>
<dbReference type="Proteomes" id="UP000616769">
    <property type="component" value="Unassembled WGS sequence"/>
</dbReference>
<feature type="region of interest" description="Disordered" evidence="1">
    <location>
        <begin position="241"/>
        <end position="266"/>
    </location>
</feature>
<reference evidence="2 3" key="1">
    <citation type="journal article" date="2015" name="Parasit. Vectors">
        <title>Draft genome of the scabies mite.</title>
        <authorList>
            <person name="Rider S.D.Jr."/>
            <person name="Morgan M.S."/>
            <person name="Arlian L.G."/>
        </authorList>
    </citation>
    <scope>NUCLEOTIDE SEQUENCE [LARGE SCALE GENOMIC DNA]</scope>
    <source>
        <strain evidence="2">Arlian Lab</strain>
    </source>
</reference>
<evidence type="ECO:0000313" key="2">
    <source>
        <dbReference type="EMBL" id="KPM07350.1"/>
    </source>
</evidence>
<dbReference type="VEuPathDB" id="VectorBase:SSCA004439"/>
<proteinExistence type="predicted"/>
<sequence>MTTSRHKEVIYLDDRTRPVLNESQPLNNSIDLKQSNFSSKPNDIDVKRNCYNCTNRQQDEIEILLKQEFDAKKNQLTNQSFIGNDEDDGDEEQDGRGEMIGFDGKISSSDLLLHQLLPASNLFSFNSTQEEVDLLIAVRWKKIVNKLHNTKNGKPLININDDNGSGGGGDRNEDEKRKKLNTIIANKSVTEFGDDIVKNSNNDDSSDSDRSYSDRNKTDHIKNVTLSDRDPMMMVMGGKNRGDNVDDDLNHQINQNKSNSDENKATMIDGDVGWRDLIVSKSSMLIEDETMIIGQINGVADTANDGDGHQKKSSKHHHHHLHHLHHLQANSAIGLGLGISSQPPISTSSIALDSSSMERLIDVDEINDLDDGIVLDSNYIGK</sequence>
<feature type="compositionally biased region" description="Basic residues" evidence="1">
    <location>
        <begin position="311"/>
        <end position="325"/>
    </location>
</feature>
<accession>A0A132AA49</accession>
<feature type="compositionally biased region" description="Basic and acidic residues" evidence="1">
    <location>
        <begin position="207"/>
        <end position="221"/>
    </location>
</feature>